<dbReference type="InterPro" id="IPR017907">
    <property type="entry name" value="Znf_RING_CS"/>
</dbReference>
<dbReference type="OrthoDB" id="342730at2759"/>
<feature type="compositionally biased region" description="Low complexity" evidence="5">
    <location>
        <begin position="563"/>
        <end position="573"/>
    </location>
</feature>
<reference evidence="8" key="1">
    <citation type="submission" date="2021-02" db="EMBL/GenBank/DDBJ databases">
        <authorList>
            <person name="Dougan E. K."/>
            <person name="Rhodes N."/>
            <person name="Thang M."/>
            <person name="Chan C."/>
        </authorList>
    </citation>
    <scope>NUCLEOTIDE SEQUENCE</scope>
</reference>
<dbReference type="GO" id="GO:0061630">
    <property type="term" value="F:ubiquitin protein ligase activity"/>
    <property type="evidence" value="ECO:0007669"/>
    <property type="project" value="TreeGrafter"/>
</dbReference>
<evidence type="ECO:0000259" key="7">
    <source>
        <dbReference type="PROSITE" id="PS50119"/>
    </source>
</evidence>
<keyword evidence="1" id="KW-0479">Metal-binding</keyword>
<dbReference type="SUPFAM" id="SSF57850">
    <property type="entry name" value="RING/U-box"/>
    <property type="match status" value="1"/>
</dbReference>
<dbReference type="EMBL" id="CAJNIZ010045449">
    <property type="protein sequence ID" value="CAE7720466.1"/>
    <property type="molecule type" value="Genomic_DNA"/>
</dbReference>
<dbReference type="InterPro" id="IPR013083">
    <property type="entry name" value="Znf_RING/FYVE/PHD"/>
</dbReference>
<organism evidence="8 9">
    <name type="scientific">Symbiodinium pilosum</name>
    <name type="common">Dinoflagellate</name>
    <dbReference type="NCBI Taxonomy" id="2952"/>
    <lineage>
        <taxon>Eukaryota</taxon>
        <taxon>Sar</taxon>
        <taxon>Alveolata</taxon>
        <taxon>Dinophyceae</taxon>
        <taxon>Suessiales</taxon>
        <taxon>Symbiodiniaceae</taxon>
        <taxon>Symbiodinium</taxon>
    </lineage>
</organism>
<feature type="region of interest" description="Disordered" evidence="5">
    <location>
        <begin position="1"/>
        <end position="22"/>
    </location>
</feature>
<keyword evidence="9" id="KW-1185">Reference proteome</keyword>
<dbReference type="Proteomes" id="UP000649617">
    <property type="component" value="Unassembled WGS sequence"/>
</dbReference>
<feature type="compositionally biased region" description="Low complexity" evidence="5">
    <location>
        <begin position="10"/>
        <end position="22"/>
    </location>
</feature>
<feature type="domain" description="B box-type" evidence="7">
    <location>
        <begin position="202"/>
        <end position="249"/>
    </location>
</feature>
<dbReference type="PANTHER" id="PTHR25462:SF296">
    <property type="entry name" value="MEIOTIC P26, ISOFORM F"/>
    <property type="match status" value="1"/>
</dbReference>
<feature type="domain" description="RING-type" evidence="6">
    <location>
        <begin position="122"/>
        <end position="172"/>
    </location>
</feature>
<sequence length="601" mass="67096">MAGSPKCLESRSSSAASQPSSAGLRWKSGHLGLLGGILDSDASVGAAQAVERAAAAAGPLSSRLDSFGLGENVVPRARPEVLEKRFNSEVCPEVDSLIQQLAAGKGEFFDYVNDASTHEVGCVMCKRSLHDTALYEGRHEVKVLPCFHSVCAACLQNLAASSTGDAFDCPQCGRRTQKMQALHQYLPHFDMLHTIDSQKVAQSDFLCEECISGFRAETYCEDCIMNLCERCAKQHRRARASANHVLVKLVETVERENNEDESQATQVRNMHRAQYCAIHRTSRYDLYCEDCEKLICQQCARTDHQQHRYKLPSASLFEEHRQRVKDIIEALCNKLLDDQALLKVLNQSLESSELACMQARSNIAAAFEELQAAAEARCEELAQHLHEKSRAQIRALEDEKALCSTALVDILRIIDFVEKVNKHGTDVEVLMAKSHLFHEQMIPEKVKDWRRLCQDPPPGFERSSVVAGWSSSDEADAMLRSLASFGSVVVSPFAWENSSRGPLKITEGKKWADLLEETDDTPLMITDAEVPPSFRRADSEVEETPPPLLLQVHEEQLRDSEAEAGADADANAPARRRRRRRRRRSPDDKRTPSNEPVTWVS</sequence>
<dbReference type="SUPFAM" id="SSF57845">
    <property type="entry name" value="B-box zinc-binding domain"/>
    <property type="match status" value="1"/>
</dbReference>
<dbReference type="GO" id="GO:0008270">
    <property type="term" value="F:zinc ion binding"/>
    <property type="evidence" value="ECO:0007669"/>
    <property type="project" value="UniProtKB-KW"/>
</dbReference>
<evidence type="ECO:0000256" key="3">
    <source>
        <dbReference type="ARBA" id="ARBA00022833"/>
    </source>
</evidence>
<feature type="region of interest" description="Disordered" evidence="5">
    <location>
        <begin position="529"/>
        <end position="548"/>
    </location>
</feature>
<dbReference type="InterPro" id="IPR001841">
    <property type="entry name" value="Znf_RING"/>
</dbReference>
<dbReference type="Gene3D" id="3.30.40.10">
    <property type="entry name" value="Zinc/RING finger domain, C3HC4 (zinc finger)"/>
    <property type="match status" value="1"/>
</dbReference>
<feature type="region of interest" description="Disordered" evidence="5">
    <location>
        <begin position="554"/>
        <end position="601"/>
    </location>
</feature>
<accession>A0A812X6M8</accession>
<dbReference type="SMART" id="SM00184">
    <property type="entry name" value="RING"/>
    <property type="match status" value="1"/>
</dbReference>
<name>A0A812X6M8_SYMPI</name>
<dbReference type="Gene3D" id="3.30.160.60">
    <property type="entry name" value="Classic Zinc Finger"/>
    <property type="match status" value="1"/>
</dbReference>
<dbReference type="InterPro" id="IPR047153">
    <property type="entry name" value="TRIM45/56/19-like"/>
</dbReference>
<evidence type="ECO:0000256" key="1">
    <source>
        <dbReference type="ARBA" id="ARBA00022723"/>
    </source>
</evidence>
<dbReference type="CDD" id="cd19757">
    <property type="entry name" value="Bbox1"/>
    <property type="match status" value="1"/>
</dbReference>
<dbReference type="AlphaFoldDB" id="A0A812X6M8"/>
<gene>
    <name evidence="8" type="primary">Trim33</name>
    <name evidence="8" type="ORF">SPIL2461_LOCUS20526</name>
</gene>
<evidence type="ECO:0000256" key="2">
    <source>
        <dbReference type="ARBA" id="ARBA00022771"/>
    </source>
</evidence>
<keyword evidence="3" id="KW-0862">Zinc</keyword>
<keyword evidence="2 4" id="KW-0863">Zinc-finger</keyword>
<dbReference type="PROSITE" id="PS00518">
    <property type="entry name" value="ZF_RING_1"/>
    <property type="match status" value="1"/>
</dbReference>
<comment type="caution">
    <text evidence="8">The sequence shown here is derived from an EMBL/GenBank/DDBJ whole genome shotgun (WGS) entry which is preliminary data.</text>
</comment>
<dbReference type="PANTHER" id="PTHR25462">
    <property type="entry name" value="BONUS, ISOFORM C-RELATED"/>
    <property type="match status" value="1"/>
</dbReference>
<evidence type="ECO:0000313" key="8">
    <source>
        <dbReference type="EMBL" id="CAE7720466.1"/>
    </source>
</evidence>
<evidence type="ECO:0000313" key="9">
    <source>
        <dbReference type="Proteomes" id="UP000649617"/>
    </source>
</evidence>
<evidence type="ECO:0000256" key="5">
    <source>
        <dbReference type="SAM" id="MobiDB-lite"/>
    </source>
</evidence>
<dbReference type="SMART" id="SM00336">
    <property type="entry name" value="BBOX"/>
    <property type="match status" value="2"/>
</dbReference>
<evidence type="ECO:0000256" key="4">
    <source>
        <dbReference type="PROSITE-ProRule" id="PRU00024"/>
    </source>
</evidence>
<dbReference type="InterPro" id="IPR000315">
    <property type="entry name" value="Znf_B-box"/>
</dbReference>
<dbReference type="PROSITE" id="PS50119">
    <property type="entry name" value="ZF_BBOX"/>
    <property type="match status" value="2"/>
</dbReference>
<dbReference type="PROSITE" id="PS50089">
    <property type="entry name" value="ZF_RING_2"/>
    <property type="match status" value="1"/>
</dbReference>
<protein>
    <submittedName>
        <fullName evidence="8">Trim33 protein</fullName>
    </submittedName>
</protein>
<feature type="domain" description="B box-type" evidence="7">
    <location>
        <begin position="271"/>
        <end position="308"/>
    </location>
</feature>
<feature type="compositionally biased region" description="Basic residues" evidence="5">
    <location>
        <begin position="574"/>
        <end position="584"/>
    </location>
</feature>
<evidence type="ECO:0000259" key="6">
    <source>
        <dbReference type="PROSITE" id="PS50089"/>
    </source>
</evidence>
<dbReference type="Pfam" id="PF00643">
    <property type="entry name" value="zf-B_box"/>
    <property type="match status" value="1"/>
</dbReference>
<proteinExistence type="predicted"/>